<accession>A0A3E0TLQ4</accession>
<name>A0A3E0TLQ4_9GAMM</name>
<dbReference type="InterPro" id="IPR023393">
    <property type="entry name" value="START-like_dom_sf"/>
</dbReference>
<proteinExistence type="predicted"/>
<comment type="caution">
    <text evidence="1">The sequence shown here is derived from an EMBL/GenBank/DDBJ whole genome shotgun (WGS) entry which is preliminary data.</text>
</comment>
<sequence>MVQSNMVKVSVQQQVQASRQQVLAELLDHVNLSRFFDAKFSLIQAQHSNEITGGTGSQRQIKMLGTRFVEEILAADENGVSYQIVGDWPVKHHRGDIALSETKHGATVVDYQIVCQAPWFIPSALLQYLLTKDVAKAMQRLAALFN</sequence>
<dbReference type="InterPro" id="IPR019587">
    <property type="entry name" value="Polyketide_cyclase/dehydratase"/>
</dbReference>
<organism evidence="1 2">
    <name type="scientific">Thalassotalea euphylliae</name>
    <dbReference type="NCBI Taxonomy" id="1655234"/>
    <lineage>
        <taxon>Bacteria</taxon>
        <taxon>Pseudomonadati</taxon>
        <taxon>Pseudomonadota</taxon>
        <taxon>Gammaproteobacteria</taxon>
        <taxon>Alteromonadales</taxon>
        <taxon>Colwelliaceae</taxon>
        <taxon>Thalassotalea</taxon>
    </lineage>
</organism>
<dbReference type="Gene3D" id="3.30.530.20">
    <property type="match status" value="1"/>
</dbReference>
<dbReference type="EMBL" id="QUOU01000001">
    <property type="protein sequence ID" value="REL25438.1"/>
    <property type="molecule type" value="Genomic_DNA"/>
</dbReference>
<dbReference type="Proteomes" id="UP000256478">
    <property type="component" value="Unassembled WGS sequence"/>
</dbReference>
<dbReference type="SUPFAM" id="SSF55961">
    <property type="entry name" value="Bet v1-like"/>
    <property type="match status" value="1"/>
</dbReference>
<evidence type="ECO:0000313" key="2">
    <source>
        <dbReference type="Proteomes" id="UP000256478"/>
    </source>
</evidence>
<evidence type="ECO:0000313" key="1">
    <source>
        <dbReference type="EMBL" id="REL25438.1"/>
    </source>
</evidence>
<dbReference type="CDD" id="cd07821">
    <property type="entry name" value="PYR_PYL_RCAR_like"/>
    <property type="match status" value="1"/>
</dbReference>
<protein>
    <submittedName>
        <fullName evidence="1">SRPBCC family protein</fullName>
    </submittedName>
</protein>
<dbReference type="OrthoDB" id="6293039at2"/>
<dbReference type="AlphaFoldDB" id="A0A3E0TLQ4"/>
<gene>
    <name evidence="1" type="ORF">DXX93_01975</name>
</gene>
<dbReference type="Pfam" id="PF10604">
    <property type="entry name" value="Polyketide_cyc2"/>
    <property type="match status" value="1"/>
</dbReference>
<reference evidence="1 2" key="1">
    <citation type="submission" date="2018-08" db="EMBL/GenBank/DDBJ databases">
        <title>Thalassotalea euphylliae genome.</title>
        <authorList>
            <person name="Summers S."/>
            <person name="Rice S.A."/>
            <person name="Freckelton M.L."/>
            <person name="Nedved B.T."/>
            <person name="Hadfield M.G."/>
        </authorList>
    </citation>
    <scope>NUCLEOTIDE SEQUENCE [LARGE SCALE GENOMIC DNA]</scope>
    <source>
        <strain evidence="1 2">H1</strain>
    </source>
</reference>